<dbReference type="OrthoDB" id="5877675at2759"/>
<accession>A0A3P7ZH53</accession>
<feature type="compositionally biased region" description="Low complexity" evidence="1">
    <location>
        <begin position="462"/>
        <end position="475"/>
    </location>
</feature>
<dbReference type="EMBL" id="UZAH01028358">
    <property type="protein sequence ID" value="VDO99601.1"/>
    <property type="molecule type" value="Genomic_DNA"/>
</dbReference>
<dbReference type="InterPro" id="IPR036383">
    <property type="entry name" value="TSP1_rpt_sf"/>
</dbReference>
<keyword evidence="3" id="KW-1185">Reference proteome</keyword>
<dbReference type="AlphaFoldDB" id="A0A3P7ZH53"/>
<feature type="region of interest" description="Disordered" evidence="1">
    <location>
        <begin position="448"/>
        <end position="475"/>
    </location>
</feature>
<reference evidence="4" key="2">
    <citation type="submission" date="2019-09" db="UniProtKB">
        <authorList>
            <consortium name="WormBaseParasite"/>
        </authorList>
    </citation>
    <scope>IDENTIFICATION</scope>
</reference>
<dbReference type="Proteomes" id="UP000050761">
    <property type="component" value="Unassembled WGS sequence"/>
</dbReference>
<sequence>MRLSPHPECELSEWSGWSTCYGTCYYALSVRNRDVIRPAIPDTPQSSVKRCPHLYETRFCTMPSCQEGSTDAVDLPSHSSHPKSSVRLILEKKLLHKARFEHGSEEFRSSVHVSTKSLTDQQKRNQPDRDHGKRNYYGQLTQTLEALQQQQNRDTTTKSFRGDNLAEAGQLTSNPNVDETTTSAELHSLTIDLPKRLKPARERMAGDRKMTWKLKDGEGDSGTTESTFGDVLRELETAAEYRIPLDDMRIRKVLRRNKKLMRALIEAYRLRTTTSAPTTPTTITTEEKSEYLTTTQVEGDVKVESTTIGGLPSTSEGISATTNELTDAVEHSNSQPEYPQSTTSSSAAVEEFPSNTATMTQTSESAASETSSAFIVSLEQQESVENTTGSTSEQLTTGVSVDVDRGGERHMNASTDDEGSYVTSTVTPEEHQANTADVTIEEADIPKISSNASDEEVKQFDTSDTSPSSTEVSTSVTLPTAVVETTNATTPASTTTTQLPYWPKKGYVPNTRKHASEITSKLYMTQEIIQALSDDPIRRPSILNLDCEFVYGPFLCVLNYLSRV</sequence>
<proteinExistence type="predicted"/>
<dbReference type="InterPro" id="IPR000884">
    <property type="entry name" value="TSP1_rpt"/>
</dbReference>
<feature type="region of interest" description="Disordered" evidence="1">
    <location>
        <begin position="105"/>
        <end position="134"/>
    </location>
</feature>
<evidence type="ECO:0000313" key="2">
    <source>
        <dbReference type="EMBL" id="VDO99601.1"/>
    </source>
</evidence>
<feature type="compositionally biased region" description="Polar residues" evidence="1">
    <location>
        <begin position="325"/>
        <end position="347"/>
    </location>
</feature>
<organism evidence="2">
    <name type="scientific">Heligmosomoides polygyrus</name>
    <name type="common">Parasitic roundworm</name>
    <dbReference type="NCBI Taxonomy" id="6339"/>
    <lineage>
        <taxon>Eukaryota</taxon>
        <taxon>Metazoa</taxon>
        <taxon>Ecdysozoa</taxon>
        <taxon>Nematoda</taxon>
        <taxon>Chromadorea</taxon>
        <taxon>Rhabditida</taxon>
        <taxon>Rhabditina</taxon>
        <taxon>Rhabditomorpha</taxon>
        <taxon>Strongyloidea</taxon>
        <taxon>Heligmosomidae</taxon>
        <taxon>Heligmosomoides</taxon>
    </lineage>
</organism>
<evidence type="ECO:0000313" key="3">
    <source>
        <dbReference type="Proteomes" id="UP000050761"/>
    </source>
</evidence>
<protein>
    <submittedName>
        <fullName evidence="4">Papilin</fullName>
    </submittedName>
</protein>
<dbReference type="SUPFAM" id="SSF82895">
    <property type="entry name" value="TSP-1 type 1 repeat"/>
    <property type="match status" value="1"/>
</dbReference>
<evidence type="ECO:0000313" key="4">
    <source>
        <dbReference type="WBParaSite" id="HPBE_0001442701-mRNA-1"/>
    </source>
</evidence>
<feature type="compositionally biased region" description="Low complexity" evidence="1">
    <location>
        <begin position="356"/>
        <end position="372"/>
    </location>
</feature>
<feature type="compositionally biased region" description="Basic and acidic residues" evidence="1">
    <location>
        <begin position="121"/>
        <end position="133"/>
    </location>
</feature>
<dbReference type="WBParaSite" id="HPBE_0001442701-mRNA-1">
    <property type="protein sequence ID" value="HPBE_0001442701-mRNA-1"/>
    <property type="gene ID" value="HPBE_0001442701"/>
</dbReference>
<dbReference type="PROSITE" id="PS50092">
    <property type="entry name" value="TSP1"/>
    <property type="match status" value="1"/>
</dbReference>
<gene>
    <name evidence="2" type="ORF">HPBE_LOCUS14428</name>
</gene>
<feature type="region of interest" description="Disordered" evidence="1">
    <location>
        <begin position="325"/>
        <end position="372"/>
    </location>
</feature>
<evidence type="ECO:0000256" key="1">
    <source>
        <dbReference type="SAM" id="MobiDB-lite"/>
    </source>
</evidence>
<dbReference type="Gene3D" id="2.20.100.10">
    <property type="entry name" value="Thrombospondin type-1 (TSP1) repeat"/>
    <property type="match status" value="1"/>
</dbReference>
<reference evidence="2 3" key="1">
    <citation type="submission" date="2018-11" db="EMBL/GenBank/DDBJ databases">
        <authorList>
            <consortium name="Pathogen Informatics"/>
        </authorList>
    </citation>
    <scope>NUCLEOTIDE SEQUENCE [LARGE SCALE GENOMIC DNA]</scope>
</reference>
<feature type="region of interest" description="Disordered" evidence="1">
    <location>
        <begin position="149"/>
        <end position="177"/>
    </location>
</feature>
<name>A0A3P7ZH53_HELPZ</name>
<feature type="compositionally biased region" description="Polar residues" evidence="1">
    <location>
        <begin position="111"/>
        <end position="120"/>
    </location>
</feature>